<keyword evidence="5" id="KW-1185">Reference proteome</keyword>
<dbReference type="GO" id="GO:0006777">
    <property type="term" value="P:Mo-molybdopterin cofactor biosynthetic process"/>
    <property type="evidence" value="ECO:0007669"/>
    <property type="project" value="UniProtKB-UniRule"/>
</dbReference>
<dbReference type="SMART" id="SM00852">
    <property type="entry name" value="MoCF_biosynth"/>
    <property type="match status" value="1"/>
</dbReference>
<sequence length="185" mass="19728">MSHKVKSFLPLKIAVMTVSDSRTAANDSTGDMLVQALQEQGHELVERTITSNDCYQIRYQLSAWIASAEVQVVLINGGTGFAANNATVAAITPLFDKVVDGFGEIFRQLSFQDIGSAALQSQAIAGLANETLIFAMPGSGGAAKLAWEQLIKPQLDARQGPCNFVAHVKNSPVNSCNPTQHLLNG</sequence>
<dbReference type="InterPro" id="IPR036425">
    <property type="entry name" value="MoaB/Mog-like_dom_sf"/>
</dbReference>
<reference evidence="4 5" key="1">
    <citation type="journal article" date="2011" name="Front. Microbiol.">
        <title>Genomic signatures of strain selection and enhancement in Bacillus atrophaeus var. globigii, a historical biowarfare simulant.</title>
        <authorList>
            <person name="Gibbons H.S."/>
            <person name="Broomall S.M."/>
            <person name="McNew L.A."/>
            <person name="Daligault H."/>
            <person name="Chapman C."/>
            <person name="Bruce D."/>
            <person name="Karavis M."/>
            <person name="Krepps M."/>
            <person name="McGregor P.A."/>
            <person name="Hong C."/>
            <person name="Park K.H."/>
            <person name="Akmal A."/>
            <person name="Feldman A."/>
            <person name="Lin J.S."/>
            <person name="Chang W.E."/>
            <person name="Higgs B.W."/>
            <person name="Demirev P."/>
            <person name="Lindquist J."/>
            <person name="Liem A."/>
            <person name="Fochler E."/>
            <person name="Read T.D."/>
            <person name="Tapia R."/>
            <person name="Johnson S."/>
            <person name="Bishop-Lilly K.A."/>
            <person name="Detter C."/>
            <person name="Han C."/>
            <person name="Sozhamannan S."/>
            <person name="Rosenzweig C.N."/>
            <person name="Skowronski E.W."/>
        </authorList>
    </citation>
    <scope>NUCLEOTIDE SEQUENCE [LARGE SCALE GENOMIC DNA]</scope>
    <source>
        <strain evidence="4 5">AK5</strain>
    </source>
</reference>
<dbReference type="RefSeq" id="WP_126791954.1">
    <property type="nucleotide sequence ID" value="NZ_PIPI01000002.1"/>
</dbReference>
<protein>
    <recommendedName>
        <fullName evidence="1 2">Molybdenum cofactor biosynthesis protein B</fullName>
    </recommendedName>
</protein>
<dbReference type="NCBIfam" id="TIGR02667">
    <property type="entry name" value="moaB_proteo"/>
    <property type="match status" value="1"/>
</dbReference>
<organism evidence="4 5">
    <name type="scientific">Aliidiomarina haloalkalitolerans</name>
    <dbReference type="NCBI Taxonomy" id="859059"/>
    <lineage>
        <taxon>Bacteria</taxon>
        <taxon>Pseudomonadati</taxon>
        <taxon>Pseudomonadota</taxon>
        <taxon>Gammaproteobacteria</taxon>
        <taxon>Alteromonadales</taxon>
        <taxon>Idiomarinaceae</taxon>
        <taxon>Aliidiomarina</taxon>
    </lineage>
</organism>
<dbReference type="CDD" id="cd00886">
    <property type="entry name" value="MogA_MoaB"/>
    <property type="match status" value="1"/>
</dbReference>
<evidence type="ECO:0000313" key="4">
    <source>
        <dbReference type="EMBL" id="RUO20750.1"/>
    </source>
</evidence>
<dbReference type="EMBL" id="PIPI01000002">
    <property type="protein sequence ID" value="RUO20750.1"/>
    <property type="molecule type" value="Genomic_DNA"/>
</dbReference>
<dbReference type="PANTHER" id="PTHR43232">
    <property type="entry name" value="MOLYBDENUM COFACTOR BIOSYNTHESIS PROTEIN B"/>
    <property type="match status" value="1"/>
</dbReference>
<name>A0A432VVX1_9GAMM</name>
<evidence type="ECO:0000256" key="2">
    <source>
        <dbReference type="PIRNR" id="PIRNR006443"/>
    </source>
</evidence>
<comment type="similarity">
    <text evidence="2">Belongs to the MoaB/Mog family.</text>
</comment>
<dbReference type="AlphaFoldDB" id="A0A432VVX1"/>
<keyword evidence="2" id="KW-0501">Molybdenum cofactor biosynthesis</keyword>
<dbReference type="OrthoDB" id="9784492at2"/>
<dbReference type="InterPro" id="IPR013484">
    <property type="entry name" value="MoaB_proteobac"/>
</dbReference>
<dbReference type="SUPFAM" id="SSF53218">
    <property type="entry name" value="Molybdenum cofactor biosynthesis proteins"/>
    <property type="match status" value="1"/>
</dbReference>
<comment type="function">
    <text evidence="2">May be involved in the biosynthesis of molybdopterin.</text>
</comment>
<dbReference type="InterPro" id="IPR012245">
    <property type="entry name" value="MoaB"/>
</dbReference>
<comment type="caution">
    <text evidence="4">The sequence shown here is derived from an EMBL/GenBank/DDBJ whole genome shotgun (WGS) entry which is preliminary data.</text>
</comment>
<evidence type="ECO:0000256" key="1">
    <source>
        <dbReference type="ARBA" id="ARBA00015262"/>
    </source>
</evidence>
<gene>
    <name evidence="4" type="primary">moaB</name>
    <name evidence="4" type="ORF">CWE06_05460</name>
</gene>
<dbReference type="InterPro" id="IPR001453">
    <property type="entry name" value="MoaB/Mog_dom"/>
</dbReference>
<accession>A0A432VVX1</accession>
<dbReference type="Proteomes" id="UP000288212">
    <property type="component" value="Unassembled WGS sequence"/>
</dbReference>
<dbReference type="Pfam" id="PF00994">
    <property type="entry name" value="MoCF_biosynth"/>
    <property type="match status" value="1"/>
</dbReference>
<evidence type="ECO:0000259" key="3">
    <source>
        <dbReference type="SMART" id="SM00852"/>
    </source>
</evidence>
<dbReference type="NCBIfam" id="TIGR00177">
    <property type="entry name" value="molyb_syn"/>
    <property type="match status" value="1"/>
</dbReference>
<dbReference type="PIRSF" id="PIRSF006443">
    <property type="entry name" value="MoaB"/>
    <property type="match status" value="1"/>
</dbReference>
<dbReference type="UniPathway" id="UPA00344"/>
<evidence type="ECO:0000313" key="5">
    <source>
        <dbReference type="Proteomes" id="UP000288212"/>
    </source>
</evidence>
<dbReference type="PANTHER" id="PTHR43232:SF2">
    <property type="entry name" value="MOLYBDENUM COFACTOR BIOSYNTHESIS PROTEIN B"/>
    <property type="match status" value="1"/>
</dbReference>
<dbReference type="GO" id="GO:0005829">
    <property type="term" value="C:cytosol"/>
    <property type="evidence" value="ECO:0007669"/>
    <property type="project" value="TreeGrafter"/>
</dbReference>
<comment type="pathway">
    <text evidence="2">Cofactor biosynthesis; molybdopterin biosynthesis.</text>
</comment>
<proteinExistence type="inferred from homology"/>
<dbReference type="Gene3D" id="3.40.980.10">
    <property type="entry name" value="MoaB/Mog-like domain"/>
    <property type="match status" value="1"/>
</dbReference>
<feature type="domain" description="MoaB/Mog" evidence="3">
    <location>
        <begin position="14"/>
        <end position="158"/>
    </location>
</feature>